<dbReference type="AlphaFoldDB" id="A0A9Q8QNF7"/>
<proteinExistence type="predicted"/>
<dbReference type="GeneID" id="72070274"/>
<sequence>MITMRRFARSATATPVQRVLKKHVVDYVIHEGPFINAEEEQKAMQKAMDAITSLCRHRVLYWCVVGFDQEGDNLIMRVFSSGLEWWPRVLGLPEERSSSEYEGTQNGAQQEVSRFRCGHFFVRGPKRPAETDVAIL</sequence>
<organism evidence="1 2">
    <name type="scientific">Purpureocillium takamizusanense</name>
    <dbReference type="NCBI Taxonomy" id="2060973"/>
    <lineage>
        <taxon>Eukaryota</taxon>
        <taxon>Fungi</taxon>
        <taxon>Dikarya</taxon>
        <taxon>Ascomycota</taxon>
        <taxon>Pezizomycotina</taxon>
        <taxon>Sordariomycetes</taxon>
        <taxon>Hypocreomycetidae</taxon>
        <taxon>Hypocreales</taxon>
        <taxon>Ophiocordycipitaceae</taxon>
        <taxon>Purpureocillium</taxon>
    </lineage>
</organism>
<dbReference type="Proteomes" id="UP000829364">
    <property type="component" value="Chromosome 8"/>
</dbReference>
<reference evidence="1" key="1">
    <citation type="submission" date="2021-11" db="EMBL/GenBank/DDBJ databases">
        <title>Purpureocillium_takamizusanense_genome.</title>
        <authorList>
            <person name="Nguyen N.-H."/>
        </authorList>
    </citation>
    <scope>NUCLEOTIDE SEQUENCE</scope>
    <source>
        <strain evidence="1">PT3</strain>
    </source>
</reference>
<keyword evidence="2" id="KW-1185">Reference proteome</keyword>
<protein>
    <submittedName>
        <fullName evidence="1">Uncharacterized protein</fullName>
    </submittedName>
</protein>
<dbReference type="RefSeq" id="XP_047845918.1">
    <property type="nucleotide sequence ID" value="XM_047989913.1"/>
</dbReference>
<dbReference type="EMBL" id="CP086361">
    <property type="protein sequence ID" value="UNI22437.1"/>
    <property type="molecule type" value="Genomic_DNA"/>
</dbReference>
<dbReference type="KEGG" id="ptkz:JDV02_008326"/>
<name>A0A9Q8QNF7_9HYPO</name>
<evidence type="ECO:0000313" key="2">
    <source>
        <dbReference type="Proteomes" id="UP000829364"/>
    </source>
</evidence>
<accession>A0A9Q8QNF7</accession>
<evidence type="ECO:0000313" key="1">
    <source>
        <dbReference type="EMBL" id="UNI22437.1"/>
    </source>
</evidence>
<gene>
    <name evidence="1" type="ORF">JDV02_008326</name>
</gene>